<accession>A0A381I8U1</accession>
<keyword evidence="1" id="KW-0269">Exonuclease</keyword>
<dbReference type="GO" id="GO:0004527">
    <property type="term" value="F:exonuclease activity"/>
    <property type="evidence" value="ECO:0007669"/>
    <property type="project" value="UniProtKB-KW"/>
</dbReference>
<gene>
    <name evidence="1" type="ORF">NCTC13307_01803</name>
</gene>
<organism evidence="1">
    <name type="scientific">Clostridioides difficile</name>
    <name type="common">Peptoclostridium difficile</name>
    <dbReference type="NCBI Taxonomy" id="1496"/>
    <lineage>
        <taxon>Bacteria</taxon>
        <taxon>Bacillati</taxon>
        <taxon>Bacillota</taxon>
        <taxon>Clostridia</taxon>
        <taxon>Peptostreptococcales</taxon>
        <taxon>Peptostreptococcaceae</taxon>
        <taxon>Clostridioides</taxon>
    </lineage>
</organism>
<protein>
    <submittedName>
        <fullName evidence="1">Exonuclease</fullName>
    </submittedName>
</protein>
<name>A0A381I8U1_CLODI</name>
<sequence length="82" mass="9698">MQIDEIVGKLKKDGIDTEISYRAYSEKIKLSCEKIIKNLVSIIIIIYRNIDDDSIDKEADIYKFGRQRQEILEDIKIIFEIF</sequence>
<reference evidence="1" key="1">
    <citation type="submission" date="2018-06" db="EMBL/GenBank/DDBJ databases">
        <authorList>
            <consortium name="Pathogen Informatics"/>
            <person name="Doyle S."/>
        </authorList>
    </citation>
    <scope>NUCLEOTIDE SEQUENCE</scope>
    <source>
        <strain evidence="1">NCTC13307</strain>
    </source>
</reference>
<proteinExistence type="predicted"/>
<evidence type="ECO:0000313" key="1">
    <source>
        <dbReference type="EMBL" id="SUY23587.1"/>
    </source>
</evidence>
<dbReference type="AlphaFoldDB" id="A0A381I8U1"/>
<dbReference type="EMBL" id="UFWD01000001">
    <property type="protein sequence ID" value="SUY23587.1"/>
    <property type="molecule type" value="Genomic_DNA"/>
</dbReference>
<keyword evidence="1" id="KW-0540">Nuclease</keyword>
<keyword evidence="1" id="KW-0378">Hydrolase</keyword>